<dbReference type="Pfam" id="PF02810">
    <property type="entry name" value="SEC-C"/>
    <property type="match status" value="1"/>
</dbReference>
<dbReference type="SUPFAM" id="SSF103642">
    <property type="entry name" value="Sec-C motif"/>
    <property type="match status" value="1"/>
</dbReference>
<gene>
    <name evidence="2" type="ORF">HNR43_002033</name>
</gene>
<dbReference type="GO" id="GO:0003677">
    <property type="term" value="F:DNA binding"/>
    <property type="evidence" value="ECO:0007669"/>
    <property type="project" value="InterPro"/>
</dbReference>
<dbReference type="AlphaFoldDB" id="A0A7W8N904"/>
<proteinExistence type="predicted"/>
<evidence type="ECO:0000313" key="2">
    <source>
        <dbReference type="EMBL" id="MBB5356053.1"/>
    </source>
</evidence>
<evidence type="ECO:0000259" key="1">
    <source>
        <dbReference type="Pfam" id="PF05225"/>
    </source>
</evidence>
<dbReference type="InterPro" id="IPR004027">
    <property type="entry name" value="SEC_C_motif"/>
</dbReference>
<dbReference type="InterPro" id="IPR007889">
    <property type="entry name" value="HTH_Psq"/>
</dbReference>
<dbReference type="RefSeq" id="WP_183243525.1">
    <property type="nucleotide sequence ID" value="NZ_JACHEQ010000010.1"/>
</dbReference>
<comment type="caution">
    <text evidence="2">The sequence shown here is derived from an EMBL/GenBank/DDBJ whole genome shotgun (WGS) entry which is preliminary data.</text>
</comment>
<dbReference type="EMBL" id="JACHEQ010000010">
    <property type="protein sequence ID" value="MBB5356053.1"/>
    <property type="molecule type" value="Genomic_DNA"/>
</dbReference>
<keyword evidence="3" id="KW-1185">Reference proteome</keyword>
<reference evidence="2 3" key="1">
    <citation type="submission" date="2020-08" db="EMBL/GenBank/DDBJ databases">
        <title>Genomic Encyclopedia of Type Strains, Phase IV (KMG-IV): sequencing the most valuable type-strain genomes for metagenomic binning, comparative biology and taxonomic classification.</title>
        <authorList>
            <person name="Goeker M."/>
        </authorList>
    </citation>
    <scope>NUCLEOTIDE SEQUENCE [LARGE SCALE GENOMIC DNA]</scope>
    <source>
        <strain evidence="2 3">DSM 19169</strain>
    </source>
</reference>
<feature type="domain" description="HTH psq-type" evidence="1">
    <location>
        <begin position="285"/>
        <end position="322"/>
    </location>
</feature>
<organism evidence="2 3">
    <name type="scientific">Anoxybacillus mongoliensis</name>
    <dbReference type="NCBI Taxonomy" id="452565"/>
    <lineage>
        <taxon>Bacteria</taxon>
        <taxon>Bacillati</taxon>
        <taxon>Bacillota</taxon>
        <taxon>Bacilli</taxon>
        <taxon>Bacillales</taxon>
        <taxon>Anoxybacillaceae</taxon>
        <taxon>Anoxybacillus</taxon>
    </lineage>
</organism>
<dbReference type="Gene3D" id="3.10.450.50">
    <property type="match status" value="1"/>
</dbReference>
<name>A0A7W8N904_9BACL</name>
<accession>A0A7W8N904</accession>
<dbReference type="Pfam" id="PF05225">
    <property type="entry name" value="HTH_psq"/>
    <property type="match status" value="1"/>
</dbReference>
<dbReference type="Proteomes" id="UP000583699">
    <property type="component" value="Unassembled WGS sequence"/>
</dbReference>
<sequence>MSKVARNALCPCGSGKKYKHCCGNNVISIHKLVDQEVEQHMHDFIRYAAFEHESFLYQHTKAYINKKERDEDTLIIFRFFISTWVMFFKKDMRGMTILDYYLSTIRKRDVRPSVLSILTSWKEAFPSFVQIDHIDGSLAFGTDLITGETKQIKFLDQHVDYELKIGQVITCIFVPHGIYTTCFSTFFPMPTVASNAVKHFVQTHWEQCNKDIHQWIEQYPYIFQQSLSITLIDTDELSPKHQEVLTILEQKATIDDMSAMDTVRIIWRQYCRAKNPNIRKPEVYAAALHYILLETALQEEWMSQKQLAEVYGISASTLSRRIDDLYTTLEDLDLILEEEIDELAEALGVDEDWDDEDWDDEDIFEVCEDCDEE</sequence>
<protein>
    <submittedName>
        <fullName evidence="2">Uncharacterized protein YecA (UPF0149 family)</fullName>
    </submittedName>
</protein>
<evidence type="ECO:0000313" key="3">
    <source>
        <dbReference type="Proteomes" id="UP000583699"/>
    </source>
</evidence>